<keyword evidence="2" id="KW-1185">Reference proteome</keyword>
<dbReference type="EMBL" id="SDLV01000010">
    <property type="protein sequence ID" value="THV62361.1"/>
    <property type="molecule type" value="Genomic_DNA"/>
</dbReference>
<organism evidence="1 2">
    <name type="scientific">Chryseobacterium candidae</name>
    <dbReference type="NCBI Taxonomy" id="1978493"/>
    <lineage>
        <taxon>Bacteria</taxon>
        <taxon>Pseudomonadati</taxon>
        <taxon>Bacteroidota</taxon>
        <taxon>Flavobacteriia</taxon>
        <taxon>Flavobacteriales</taxon>
        <taxon>Weeksellaceae</taxon>
        <taxon>Chryseobacterium group</taxon>
        <taxon>Chryseobacterium</taxon>
    </lineage>
</organism>
<evidence type="ECO:0000313" key="2">
    <source>
        <dbReference type="Proteomes" id="UP000306038"/>
    </source>
</evidence>
<protein>
    <recommendedName>
        <fullName evidence="3">Carboxypeptidase-like regulatory domain-containing protein</fullName>
    </recommendedName>
</protein>
<dbReference type="InterPro" id="IPR008969">
    <property type="entry name" value="CarboxyPept-like_regulatory"/>
</dbReference>
<dbReference type="Proteomes" id="UP000306038">
    <property type="component" value="Unassembled WGS sequence"/>
</dbReference>
<comment type="caution">
    <text evidence="1">The sequence shown here is derived from an EMBL/GenBank/DDBJ whole genome shotgun (WGS) entry which is preliminary data.</text>
</comment>
<evidence type="ECO:0000313" key="1">
    <source>
        <dbReference type="EMBL" id="THV62361.1"/>
    </source>
</evidence>
<reference evidence="1 2" key="1">
    <citation type="submission" date="2019-01" db="EMBL/GenBank/DDBJ databases">
        <authorList>
            <person name="B I."/>
            <person name="Ch S."/>
            <person name="Ch V.R."/>
        </authorList>
    </citation>
    <scope>NUCLEOTIDE SEQUENCE [LARGE SCALE GENOMIC DNA]</scope>
    <source>
        <strain evidence="1 2">JC507</strain>
    </source>
</reference>
<name>A0ABY2R9R9_9FLAO</name>
<dbReference type="RefSeq" id="WP_136521561.1">
    <property type="nucleotide sequence ID" value="NZ_SDLV01000010.1"/>
</dbReference>
<gene>
    <name evidence="1" type="ORF">EK417_05520</name>
</gene>
<evidence type="ECO:0008006" key="3">
    <source>
        <dbReference type="Google" id="ProtNLM"/>
    </source>
</evidence>
<dbReference type="SUPFAM" id="SSF49464">
    <property type="entry name" value="Carboxypeptidase regulatory domain-like"/>
    <property type="match status" value="1"/>
</dbReference>
<sequence>MSFRYLIIVLLAGQFSAQKISGRILTDKEGPVSDARIGVENENVGDITDHAGNYTLDITDIAKSKVVKVEISGYETFRMKLSDFLVLPDHTVLLKNKSIEIPNIEVISKKYITKNFGTKNSKRSYGGYNSDKPERLFREYAIKVKNNKRIKIKNINISLAYFSFEQPVAIIFDVQNSINDLPGESQVNETLKLTFTKDDIKNNTLSLDVSDKNIWIDQDFFVSFRVSEDFKGELYLGGNIFAFSKNTYYRNYFGEWQKYSSGEPSINVDVLMEK</sequence>
<proteinExistence type="predicted"/>
<accession>A0ABY2R9R9</accession>